<organism evidence="2 3">
    <name type="scientific">Pedobacter chitinilyticus</name>
    <dbReference type="NCBI Taxonomy" id="2233776"/>
    <lineage>
        <taxon>Bacteria</taxon>
        <taxon>Pseudomonadati</taxon>
        <taxon>Bacteroidota</taxon>
        <taxon>Sphingobacteriia</taxon>
        <taxon>Sphingobacteriales</taxon>
        <taxon>Sphingobacteriaceae</taxon>
        <taxon>Pedobacter</taxon>
    </lineage>
</organism>
<proteinExistence type="predicted"/>
<sequence>MKKMLLVILTAMVVFTTEAQDKVRTVIKTPRNGHSIYGHKGANDKISLAYLDDEKTPFTGKFIEKGWDDELLSERNYVKGLLNGDFIEWTKRGGTEYIKTKGTYKDDRLFGQYTEWWRPNHKKKECFYDTKGEFHGKMVHYEGFSVEEPTAIQFYKHGVRDSTWTWFYNGGKIKSVENYKNGKEHGAKLEYYENGNKKYEVKYLNDKKEGLLSEWYGNGQLRYTCEYANNQKNGKEIYYYQNGKIEKEGVFVNGSKKGRFVWYKEDGTISEETTF</sequence>
<keyword evidence="1" id="KW-0732">Signal</keyword>
<dbReference type="InterPro" id="IPR011652">
    <property type="entry name" value="MORN_2"/>
</dbReference>
<keyword evidence="3" id="KW-1185">Reference proteome</keyword>
<dbReference type="OrthoDB" id="9812355at2"/>
<protein>
    <recommendedName>
        <fullName evidence="4">Toxin-antitoxin system YwqK family antitoxin</fullName>
    </recommendedName>
</protein>
<dbReference type="RefSeq" id="WP_113648757.1">
    <property type="nucleotide sequence ID" value="NZ_QMHN01000006.1"/>
</dbReference>
<accession>A0A443YMN9</accession>
<gene>
    <name evidence="2" type="ORF">DPV69_17765</name>
</gene>
<evidence type="ECO:0008006" key="4">
    <source>
        <dbReference type="Google" id="ProtNLM"/>
    </source>
</evidence>
<dbReference type="AlphaFoldDB" id="A0A443YMN9"/>
<feature type="chain" id="PRO_5019350167" description="Toxin-antitoxin system YwqK family antitoxin" evidence="1">
    <location>
        <begin position="20"/>
        <end position="275"/>
    </location>
</feature>
<evidence type="ECO:0000313" key="2">
    <source>
        <dbReference type="EMBL" id="RWU05010.1"/>
    </source>
</evidence>
<feature type="signal peptide" evidence="1">
    <location>
        <begin position="1"/>
        <end position="19"/>
    </location>
</feature>
<dbReference type="Gene3D" id="2.20.110.10">
    <property type="entry name" value="Histone H3 K4-specific methyltransferase SET7/9 N-terminal domain"/>
    <property type="match status" value="3"/>
</dbReference>
<reference evidence="2 3" key="1">
    <citation type="submission" date="2018-06" db="EMBL/GenBank/DDBJ databases">
        <title>Pedobacter endophyticus sp. nov., an endophytic bacterium isolated from a leaf of Triticum aestivum.</title>
        <authorList>
            <person name="Zhang L."/>
        </authorList>
    </citation>
    <scope>NUCLEOTIDE SEQUENCE [LARGE SCALE GENOMIC DNA]</scope>
    <source>
        <strain evidence="2 3">CM134L-2</strain>
    </source>
</reference>
<dbReference type="SUPFAM" id="SSF82185">
    <property type="entry name" value="Histone H3 K4-specific methyltransferase SET7/9 N-terminal domain"/>
    <property type="match status" value="2"/>
</dbReference>
<evidence type="ECO:0000313" key="3">
    <source>
        <dbReference type="Proteomes" id="UP000284120"/>
    </source>
</evidence>
<dbReference type="Pfam" id="PF07661">
    <property type="entry name" value="MORN_2"/>
    <property type="match status" value="4"/>
</dbReference>
<dbReference type="Proteomes" id="UP000284120">
    <property type="component" value="Unassembled WGS sequence"/>
</dbReference>
<dbReference type="EMBL" id="SAYW01000006">
    <property type="protein sequence ID" value="RWU05010.1"/>
    <property type="molecule type" value="Genomic_DNA"/>
</dbReference>
<comment type="caution">
    <text evidence="2">The sequence shown here is derived from an EMBL/GenBank/DDBJ whole genome shotgun (WGS) entry which is preliminary data.</text>
</comment>
<name>A0A443YMN9_9SPHI</name>
<evidence type="ECO:0000256" key="1">
    <source>
        <dbReference type="SAM" id="SignalP"/>
    </source>
</evidence>